<name>A0AAU9QXS6_9VIBR</name>
<evidence type="ECO:0000256" key="1">
    <source>
        <dbReference type="SAM" id="Coils"/>
    </source>
</evidence>
<dbReference type="RefSeq" id="WP_409588120.1">
    <property type="nucleotide sequence ID" value="NZ_CAKMTZ010000002.1"/>
</dbReference>
<sequence length="362" mass="42305">MKRQKPFIYYRSKEFKALIEKFMQDINYSRHNRFIEDLLTDQGFEIKNVKPRFQGRTFSSYKSNLDRVEQFFIECNGPGFIDESNNLNVSDFQDLDSLIEAMHIEKIETVKPSEYSKHSYTANGNVGLNVNSKQFYECYLRIIETTLYLFDSLLAQPKLVQLTPEHTYLKQFHHHLDELPDFKDKHLTKAERGITKSLVTSPIADTLKDLAQKFKEPTTEELKEFKAQNRELNNALVSAVEALSKVESNKESAMKCISLIERFASDLNNVRQLETRTNTDFVYSKLKQIKIVAYVEEPTAKSDIEKFISNMNKLNDVVKEFHTQALKPEVENKVKLQLAKKVKHMLRLVAIRNYHIVSKYQK</sequence>
<keyword evidence="1" id="KW-0175">Coiled coil</keyword>
<feature type="coiled-coil region" evidence="1">
    <location>
        <begin position="215"/>
        <end position="249"/>
    </location>
</feature>
<evidence type="ECO:0008006" key="4">
    <source>
        <dbReference type="Google" id="ProtNLM"/>
    </source>
</evidence>
<gene>
    <name evidence="2" type="ORF">THF1A12_90057</name>
</gene>
<comment type="caution">
    <text evidence="2">The sequence shown here is derived from an EMBL/GenBank/DDBJ whole genome shotgun (WGS) entry which is preliminary data.</text>
</comment>
<evidence type="ECO:0000313" key="3">
    <source>
        <dbReference type="Proteomes" id="UP001295462"/>
    </source>
</evidence>
<reference evidence="2" key="1">
    <citation type="submission" date="2022-01" db="EMBL/GenBank/DDBJ databases">
        <authorList>
            <person name="Lagorce A."/>
        </authorList>
    </citation>
    <scope>NUCLEOTIDE SEQUENCE</scope>
    <source>
        <strain evidence="2">Th15_F1_A12</strain>
    </source>
</reference>
<dbReference type="AlphaFoldDB" id="A0AAU9QXS6"/>
<accession>A0AAU9QXS6</accession>
<dbReference type="Proteomes" id="UP001295462">
    <property type="component" value="Unassembled WGS sequence"/>
</dbReference>
<protein>
    <recommendedName>
        <fullName evidence="4">DUF3644 domain-containing protein</fullName>
    </recommendedName>
</protein>
<proteinExistence type="predicted"/>
<organism evidence="2 3">
    <name type="scientific">Vibrio jasicida</name>
    <dbReference type="NCBI Taxonomy" id="766224"/>
    <lineage>
        <taxon>Bacteria</taxon>
        <taxon>Pseudomonadati</taxon>
        <taxon>Pseudomonadota</taxon>
        <taxon>Gammaproteobacteria</taxon>
        <taxon>Vibrionales</taxon>
        <taxon>Vibrionaceae</taxon>
        <taxon>Vibrio</taxon>
    </lineage>
</organism>
<dbReference type="EMBL" id="CAKMUD010000149">
    <property type="protein sequence ID" value="CAH1603953.1"/>
    <property type="molecule type" value="Genomic_DNA"/>
</dbReference>
<evidence type="ECO:0000313" key="2">
    <source>
        <dbReference type="EMBL" id="CAH1603953.1"/>
    </source>
</evidence>